<dbReference type="SMART" id="SM01228">
    <property type="entry name" value="GIDA_assoc_3"/>
    <property type="match status" value="1"/>
</dbReference>
<feature type="domain" description="tRNA uridine 5-carboxymethylaminomethyl modification enzyme C-terminal subdomain" evidence="12">
    <location>
        <begin position="545"/>
        <end position="616"/>
    </location>
</feature>
<sequence>MQKSAYFDVIVVGGGHAGTEAAAAAARLGARVALVSFDPALIGTMSCNPAIGGLGKGHLMREVDALDGWMARAADRAAIHYRMLNASKGAAVQGPRIQADRKLYREAIQKLLAAEDGITVVAGEAAALILSPGGECGNRVGGLELGDGSRLSAKAVVLATGTFLGGRLFRGEERMEGGRIGEGAAHRLAAQLRAADLPMARLKTGTPPRLDGRTIDWARLEEQPSDSGDWTCSTWNSARSVPQIFCAITRTNPETHAIIAANLDRSPLFTGAIGAAGPRYCPSIEDKIHRFADRDGHQVFLEPEGLDSPLVYPNGVSTSLPADVQLAMLRTIEGLEKVEIDVPGYAVEYDHIDPRALDRSLQLRAIDGLYCAGQINGTTGYEEAAAQGLVAGANAALAASGRDPLILDRSLSYIGVMIDDLVLQGVTEPYRMLTARAEYRLRLRADNAATRLTPKGMALGLVRPATAALFEARQAERARAEALLAAPVLSSDYAAIDLAIPGDGVTRQRIDLLRFPDATMASLKTLAPALDGIDEAILSELAEDAHYAPYIARQDAELRALAANEAIALDPALDYGAIGGLSREMVERLAKARPETLGQAARIDGVTPAALTAIMVHGRRRAA</sequence>
<feature type="binding site" evidence="11">
    <location>
        <begin position="13"/>
        <end position="18"/>
    </location>
    <ligand>
        <name>FAD</name>
        <dbReference type="ChEBI" id="CHEBI:57692"/>
    </ligand>
</feature>
<proteinExistence type="inferred from homology"/>
<dbReference type="Pfam" id="PF21680">
    <property type="entry name" value="GIDA_C_1st"/>
    <property type="match status" value="1"/>
</dbReference>
<dbReference type="GO" id="GO:0005829">
    <property type="term" value="C:cytosol"/>
    <property type="evidence" value="ECO:0007669"/>
    <property type="project" value="TreeGrafter"/>
</dbReference>
<dbReference type="InterPro" id="IPR002218">
    <property type="entry name" value="MnmG-rel"/>
</dbReference>
<evidence type="ECO:0000256" key="10">
    <source>
        <dbReference type="ARBA" id="ARBA00031800"/>
    </source>
</evidence>
<keyword evidence="6 11" id="KW-0819">tRNA processing</keyword>
<comment type="cofactor">
    <cofactor evidence="1 11">
        <name>FAD</name>
        <dbReference type="ChEBI" id="CHEBI:57692"/>
    </cofactor>
</comment>
<dbReference type="InterPro" id="IPR040131">
    <property type="entry name" value="MnmG_N"/>
</dbReference>
<dbReference type="InterPro" id="IPR047001">
    <property type="entry name" value="MnmG_C_subdom"/>
</dbReference>
<keyword evidence="8 11" id="KW-0520">NAD</keyword>
<keyword evidence="14" id="KW-1185">Reference proteome</keyword>
<dbReference type="InterPro" id="IPR004416">
    <property type="entry name" value="MnmG"/>
</dbReference>
<evidence type="ECO:0000256" key="5">
    <source>
        <dbReference type="ARBA" id="ARBA00022630"/>
    </source>
</evidence>
<comment type="caution">
    <text evidence="13">The sequence shown here is derived from an EMBL/GenBank/DDBJ whole genome shotgun (WGS) entry which is preliminary data.</text>
</comment>
<dbReference type="GO" id="GO:0002098">
    <property type="term" value="P:tRNA wobble uridine modification"/>
    <property type="evidence" value="ECO:0007669"/>
    <property type="project" value="InterPro"/>
</dbReference>
<comment type="function">
    <text evidence="2 11">NAD-binding protein involved in the addition of a carboxymethylaminomethyl (cmnm) group at the wobble position (U34) of certain tRNAs, forming tRNA-cmnm(5)s(2)U34.</text>
</comment>
<evidence type="ECO:0000256" key="3">
    <source>
        <dbReference type="ARBA" id="ARBA00007653"/>
    </source>
</evidence>
<dbReference type="GO" id="GO:0030488">
    <property type="term" value="P:tRNA methylation"/>
    <property type="evidence" value="ECO:0007669"/>
    <property type="project" value="TreeGrafter"/>
</dbReference>
<evidence type="ECO:0000259" key="12">
    <source>
        <dbReference type="SMART" id="SM01228"/>
    </source>
</evidence>
<dbReference type="RefSeq" id="WP_105999074.1">
    <property type="nucleotide sequence ID" value="NZ_CM009578.1"/>
</dbReference>
<dbReference type="PANTHER" id="PTHR11806:SF0">
    <property type="entry name" value="PROTEIN MTO1 HOMOLOG, MITOCHONDRIAL"/>
    <property type="match status" value="1"/>
</dbReference>
<dbReference type="InterPro" id="IPR044920">
    <property type="entry name" value="MnmG_C_subdom_sf"/>
</dbReference>
<name>A0A2S8B9J1_9SPHN</name>
<dbReference type="Gene3D" id="3.50.50.60">
    <property type="entry name" value="FAD/NAD(P)-binding domain"/>
    <property type="match status" value="2"/>
</dbReference>
<feature type="binding site" evidence="11">
    <location>
        <begin position="277"/>
        <end position="291"/>
    </location>
    <ligand>
        <name>NAD(+)</name>
        <dbReference type="ChEBI" id="CHEBI:57540"/>
    </ligand>
</feature>
<dbReference type="FunFam" id="3.50.50.60:FF:000002">
    <property type="entry name" value="tRNA uridine 5-carboxymethylaminomethyl modification enzyme MnmG"/>
    <property type="match status" value="1"/>
</dbReference>
<gene>
    <name evidence="11" type="primary">mnmG</name>
    <name evidence="11" type="synonym">gidA</name>
    <name evidence="13" type="ORF">CVO77_10905</name>
</gene>
<reference evidence="14" key="1">
    <citation type="submission" date="2017-11" db="EMBL/GenBank/DDBJ databases">
        <title>The complete genome sequence of Sphingopyxis pomeranensis sp. nov. strain WS5A3p.</title>
        <authorList>
            <person name="Kaminski M.A."/>
        </authorList>
    </citation>
    <scope>NUCLEOTIDE SEQUENCE [LARGE SCALE GENOMIC DNA]</scope>
    <source>
        <strain evidence="14">WS5A3p</strain>
    </source>
</reference>
<dbReference type="Gene3D" id="1.10.150.570">
    <property type="entry name" value="GidA associated domain, C-terminal subdomain"/>
    <property type="match status" value="1"/>
</dbReference>
<dbReference type="Pfam" id="PF01134">
    <property type="entry name" value="GIDA"/>
    <property type="match status" value="1"/>
</dbReference>
<dbReference type="Proteomes" id="UP000238954">
    <property type="component" value="Chromosome"/>
</dbReference>
<dbReference type="OrthoDB" id="9815560at2"/>
<comment type="subcellular location">
    <subcellularLocation>
        <location evidence="11">Cytoplasm</location>
    </subcellularLocation>
</comment>
<organism evidence="13 14">
    <name type="scientific">Sphingopyxis lindanitolerans</name>
    <dbReference type="NCBI Taxonomy" id="2054227"/>
    <lineage>
        <taxon>Bacteria</taxon>
        <taxon>Pseudomonadati</taxon>
        <taxon>Pseudomonadota</taxon>
        <taxon>Alphaproteobacteria</taxon>
        <taxon>Sphingomonadales</taxon>
        <taxon>Sphingomonadaceae</taxon>
        <taxon>Sphingopyxis</taxon>
    </lineage>
</organism>
<evidence type="ECO:0000256" key="11">
    <source>
        <dbReference type="HAMAP-Rule" id="MF_00129"/>
    </source>
</evidence>
<evidence type="ECO:0000313" key="14">
    <source>
        <dbReference type="Proteomes" id="UP000238954"/>
    </source>
</evidence>
<comment type="subunit">
    <text evidence="9 11">Homodimer. Heterotetramer of two MnmE and two MnmG subunits.</text>
</comment>
<evidence type="ECO:0000256" key="8">
    <source>
        <dbReference type="ARBA" id="ARBA00023027"/>
    </source>
</evidence>
<dbReference type="PANTHER" id="PTHR11806">
    <property type="entry name" value="GLUCOSE INHIBITED DIVISION PROTEIN A"/>
    <property type="match status" value="1"/>
</dbReference>
<dbReference type="Pfam" id="PF13932">
    <property type="entry name" value="SAM_GIDA_C"/>
    <property type="match status" value="1"/>
</dbReference>
<dbReference type="PROSITE" id="PS01280">
    <property type="entry name" value="GIDA_1"/>
    <property type="match status" value="1"/>
</dbReference>
<dbReference type="HAMAP" id="MF_00129">
    <property type="entry name" value="MnmG_GidA"/>
    <property type="match status" value="1"/>
</dbReference>
<dbReference type="EMBL" id="PHFW01000002">
    <property type="protein sequence ID" value="PQM28909.1"/>
    <property type="molecule type" value="Genomic_DNA"/>
</dbReference>
<dbReference type="InterPro" id="IPR026904">
    <property type="entry name" value="MnmG_C"/>
</dbReference>
<keyword evidence="11" id="KW-0963">Cytoplasm</keyword>
<accession>A0A2S8B9J1</accession>
<dbReference type="FunFam" id="1.10.150.570:FF:000001">
    <property type="entry name" value="tRNA uridine 5-carboxymethylaminomethyl modification enzyme MnmG"/>
    <property type="match status" value="1"/>
</dbReference>
<dbReference type="GO" id="GO:0050660">
    <property type="term" value="F:flavin adenine dinucleotide binding"/>
    <property type="evidence" value="ECO:0007669"/>
    <property type="project" value="UniProtKB-UniRule"/>
</dbReference>
<evidence type="ECO:0000256" key="2">
    <source>
        <dbReference type="ARBA" id="ARBA00003717"/>
    </source>
</evidence>
<evidence type="ECO:0000256" key="6">
    <source>
        <dbReference type="ARBA" id="ARBA00022694"/>
    </source>
</evidence>
<keyword evidence="5 11" id="KW-0285">Flavoprotein</keyword>
<protein>
    <recommendedName>
        <fullName evidence="4 11">tRNA uridine 5-carboxymethylaminomethyl modification enzyme MnmG</fullName>
    </recommendedName>
    <alternativeName>
        <fullName evidence="10 11">Glucose-inhibited division protein A</fullName>
    </alternativeName>
</protein>
<evidence type="ECO:0000313" key="13">
    <source>
        <dbReference type="EMBL" id="PQM28909.1"/>
    </source>
</evidence>
<dbReference type="InterPro" id="IPR020595">
    <property type="entry name" value="MnmG-rel_CS"/>
</dbReference>
<keyword evidence="7 11" id="KW-0274">FAD</keyword>
<dbReference type="NCBIfam" id="TIGR00136">
    <property type="entry name" value="mnmG_gidA"/>
    <property type="match status" value="1"/>
</dbReference>
<evidence type="ECO:0000256" key="7">
    <source>
        <dbReference type="ARBA" id="ARBA00022827"/>
    </source>
</evidence>
<comment type="caution">
    <text evidence="11">Lacks conserved residue(s) required for the propagation of feature annotation.</text>
</comment>
<dbReference type="SUPFAM" id="SSF51905">
    <property type="entry name" value="FAD/NAD(P)-binding domain"/>
    <property type="match status" value="1"/>
</dbReference>
<comment type="similarity">
    <text evidence="3 11">Belongs to the MnmG family.</text>
</comment>
<dbReference type="AlphaFoldDB" id="A0A2S8B9J1"/>
<dbReference type="InterPro" id="IPR049312">
    <property type="entry name" value="GIDA_C_N"/>
</dbReference>
<dbReference type="PRINTS" id="PR00411">
    <property type="entry name" value="PNDRDTASEI"/>
</dbReference>
<evidence type="ECO:0000256" key="9">
    <source>
        <dbReference type="ARBA" id="ARBA00025948"/>
    </source>
</evidence>
<evidence type="ECO:0000256" key="4">
    <source>
        <dbReference type="ARBA" id="ARBA00020461"/>
    </source>
</evidence>
<evidence type="ECO:0000256" key="1">
    <source>
        <dbReference type="ARBA" id="ARBA00001974"/>
    </source>
</evidence>
<dbReference type="InterPro" id="IPR036188">
    <property type="entry name" value="FAD/NAD-bd_sf"/>
</dbReference>
<dbReference type="PROSITE" id="PS01281">
    <property type="entry name" value="GIDA_2"/>
    <property type="match status" value="1"/>
</dbReference>